<reference evidence="1" key="1">
    <citation type="journal article" date="2021" name="Proc. Natl. Acad. Sci. U.S.A.">
        <title>A Catalog of Tens of Thousands of Viruses from Human Metagenomes Reveals Hidden Associations with Chronic Diseases.</title>
        <authorList>
            <person name="Tisza M.J."/>
            <person name="Buck C.B."/>
        </authorList>
    </citation>
    <scope>NUCLEOTIDE SEQUENCE</scope>
    <source>
        <strain evidence="1">CttEB8</strain>
    </source>
</reference>
<dbReference type="EMBL" id="BK015344">
    <property type="protein sequence ID" value="DAE02354.1"/>
    <property type="molecule type" value="Genomic_DNA"/>
</dbReference>
<evidence type="ECO:0000313" key="1">
    <source>
        <dbReference type="EMBL" id="DAE02354.1"/>
    </source>
</evidence>
<proteinExistence type="predicted"/>
<organism evidence="1">
    <name type="scientific">Herelleviridae sp. cttEB8</name>
    <dbReference type="NCBI Taxonomy" id="2825832"/>
    <lineage>
        <taxon>Viruses</taxon>
        <taxon>Duplodnaviria</taxon>
        <taxon>Heunggongvirae</taxon>
        <taxon>Uroviricota</taxon>
        <taxon>Caudoviricetes</taxon>
        <taxon>Herelleviridae</taxon>
    </lineage>
</organism>
<accession>A0A8S5P5T1</accession>
<sequence>MKDSLPVLLVCRGTEKRTKHGESIAYPEQLRRLKLAEYLNQTSVYDKYCMQLSPCMRVLARPGVII</sequence>
<protein>
    <submittedName>
        <fullName evidence="1">Uncharacterized protein</fullName>
    </submittedName>
</protein>
<name>A0A8S5P5T1_9CAUD</name>